<gene>
    <name evidence="12" type="ORF">SH580_13045</name>
</gene>
<dbReference type="Pfam" id="PF02899">
    <property type="entry name" value="Phage_int_SAM_1"/>
    <property type="match status" value="1"/>
</dbReference>
<evidence type="ECO:0000259" key="11">
    <source>
        <dbReference type="PROSITE" id="PS51900"/>
    </source>
</evidence>
<dbReference type="Pfam" id="PF00589">
    <property type="entry name" value="Phage_integrase"/>
    <property type="match status" value="1"/>
</dbReference>
<dbReference type="Gene3D" id="1.10.443.10">
    <property type="entry name" value="Intergrase catalytic core"/>
    <property type="match status" value="1"/>
</dbReference>
<evidence type="ECO:0000256" key="6">
    <source>
        <dbReference type="ARBA" id="ARBA00023125"/>
    </source>
</evidence>
<dbReference type="InterPro" id="IPR010998">
    <property type="entry name" value="Integrase_recombinase_N"/>
</dbReference>
<sequence>MSPPIPHLDQFCDHLAHERRVSEYTLRNYRSAVENFVRQLIAAGKWKGNFAAVTSIQVRSFLIEEGRSKARRTLHNQVSGLRAFYLYLRRQGIVENNPFTGLTLPKLDKPLPKFLTESQMRCLLNTPILLWKDGKLSEFEAFRDSLILELLYGGGLRVSELCGLNHSHIDLSQGVARVLGKGRKQRLCPLGPVAVQCLKTFVQRFELEAALEAPVVCTRGGSAWCRVKFRDC</sequence>
<dbReference type="InterPro" id="IPR002104">
    <property type="entry name" value="Integrase_catalytic"/>
</dbReference>
<dbReference type="InterPro" id="IPR044068">
    <property type="entry name" value="CB"/>
</dbReference>
<protein>
    <submittedName>
        <fullName evidence="12">Tyrosine-type recombinase/integrase</fullName>
    </submittedName>
</protein>
<dbReference type="InterPro" id="IPR011010">
    <property type="entry name" value="DNA_brk_join_enz"/>
</dbReference>
<evidence type="ECO:0000256" key="3">
    <source>
        <dbReference type="ARBA" id="ARBA00022618"/>
    </source>
</evidence>
<dbReference type="InterPro" id="IPR004107">
    <property type="entry name" value="Integrase_SAM-like_N"/>
</dbReference>
<dbReference type="PROSITE" id="PS51900">
    <property type="entry name" value="CB"/>
    <property type="match status" value="1"/>
</dbReference>
<dbReference type="SUPFAM" id="SSF56349">
    <property type="entry name" value="DNA breaking-rejoining enzymes"/>
    <property type="match status" value="1"/>
</dbReference>
<evidence type="ECO:0000256" key="4">
    <source>
        <dbReference type="ARBA" id="ARBA00022829"/>
    </source>
</evidence>
<organism evidence="12 13">
    <name type="scientific">Coraliomargarita algicola</name>
    <dbReference type="NCBI Taxonomy" id="3092156"/>
    <lineage>
        <taxon>Bacteria</taxon>
        <taxon>Pseudomonadati</taxon>
        <taxon>Verrucomicrobiota</taxon>
        <taxon>Opitutia</taxon>
        <taxon>Puniceicoccales</taxon>
        <taxon>Coraliomargaritaceae</taxon>
        <taxon>Coraliomargarita</taxon>
    </lineage>
</organism>
<evidence type="ECO:0000256" key="8">
    <source>
        <dbReference type="ARBA" id="ARBA00023306"/>
    </source>
</evidence>
<dbReference type="PROSITE" id="PS51898">
    <property type="entry name" value="TYR_RECOMBINASE"/>
    <property type="match status" value="1"/>
</dbReference>
<evidence type="ECO:0000256" key="1">
    <source>
        <dbReference type="ARBA" id="ARBA00004496"/>
    </source>
</evidence>
<dbReference type="InterPro" id="IPR050090">
    <property type="entry name" value="Tyrosine_recombinase_XerCD"/>
</dbReference>
<keyword evidence="4" id="KW-0159">Chromosome partition</keyword>
<keyword evidence="13" id="KW-1185">Reference proteome</keyword>
<keyword evidence="5" id="KW-0229">DNA integration</keyword>
<dbReference type="Gene3D" id="1.10.150.130">
    <property type="match status" value="1"/>
</dbReference>
<keyword evidence="6 9" id="KW-0238">DNA-binding</keyword>
<evidence type="ECO:0000313" key="12">
    <source>
        <dbReference type="EMBL" id="WPJ94361.1"/>
    </source>
</evidence>
<dbReference type="PANTHER" id="PTHR30349:SF77">
    <property type="entry name" value="TYROSINE RECOMBINASE XERC"/>
    <property type="match status" value="1"/>
</dbReference>
<evidence type="ECO:0000256" key="5">
    <source>
        <dbReference type="ARBA" id="ARBA00022908"/>
    </source>
</evidence>
<evidence type="ECO:0000313" key="13">
    <source>
        <dbReference type="Proteomes" id="UP001324993"/>
    </source>
</evidence>
<feature type="domain" description="Tyr recombinase" evidence="10">
    <location>
        <begin position="110"/>
        <end position="232"/>
    </location>
</feature>
<feature type="domain" description="Core-binding (CB)" evidence="11">
    <location>
        <begin position="2"/>
        <end position="89"/>
    </location>
</feature>
<evidence type="ECO:0000259" key="10">
    <source>
        <dbReference type="PROSITE" id="PS51898"/>
    </source>
</evidence>
<dbReference type="Proteomes" id="UP001324993">
    <property type="component" value="Chromosome"/>
</dbReference>
<dbReference type="EMBL" id="CP138858">
    <property type="protein sequence ID" value="WPJ94361.1"/>
    <property type="molecule type" value="Genomic_DNA"/>
</dbReference>
<dbReference type="RefSeq" id="WP_319831294.1">
    <property type="nucleotide sequence ID" value="NZ_CP138858.1"/>
</dbReference>
<keyword evidence="3" id="KW-0132">Cell division</keyword>
<evidence type="ECO:0000256" key="9">
    <source>
        <dbReference type="PROSITE-ProRule" id="PRU01248"/>
    </source>
</evidence>
<evidence type="ECO:0000256" key="7">
    <source>
        <dbReference type="ARBA" id="ARBA00023172"/>
    </source>
</evidence>
<proteinExistence type="predicted"/>
<dbReference type="PANTHER" id="PTHR30349">
    <property type="entry name" value="PHAGE INTEGRASE-RELATED"/>
    <property type="match status" value="1"/>
</dbReference>
<accession>A0ABZ0REC9</accession>
<reference evidence="12 13" key="1">
    <citation type="submission" date="2023-11" db="EMBL/GenBank/DDBJ databases">
        <title>Coraliomargarita sp. nov., isolated from marine algae.</title>
        <authorList>
            <person name="Lee J.K."/>
            <person name="Baek J.H."/>
            <person name="Kim J.M."/>
            <person name="Choi D.G."/>
            <person name="Jeon C.O."/>
        </authorList>
    </citation>
    <scope>NUCLEOTIDE SEQUENCE [LARGE SCALE GENOMIC DNA]</scope>
    <source>
        <strain evidence="12 13">J2-16</strain>
    </source>
</reference>
<keyword evidence="2" id="KW-0963">Cytoplasm</keyword>
<keyword evidence="7" id="KW-0233">DNA recombination</keyword>
<comment type="subcellular location">
    <subcellularLocation>
        <location evidence="1">Cytoplasm</location>
    </subcellularLocation>
</comment>
<evidence type="ECO:0000256" key="2">
    <source>
        <dbReference type="ARBA" id="ARBA00022490"/>
    </source>
</evidence>
<name>A0ABZ0REC9_9BACT</name>
<keyword evidence="8" id="KW-0131">Cell cycle</keyword>
<dbReference type="InterPro" id="IPR013762">
    <property type="entry name" value="Integrase-like_cat_sf"/>
</dbReference>